<protein>
    <submittedName>
        <fullName evidence="1">Uncharacterized protein</fullName>
    </submittedName>
</protein>
<feature type="non-terminal residue" evidence="1">
    <location>
        <position position="62"/>
    </location>
</feature>
<dbReference type="EMBL" id="LS991952">
    <property type="protein sequence ID" value="SYV93849.1"/>
    <property type="molecule type" value="Genomic_DNA"/>
</dbReference>
<accession>A0A3B0PBA6</accession>
<gene>
    <name evidence="1" type="ORF">NCTC10115_00140</name>
</gene>
<evidence type="ECO:0000313" key="1">
    <source>
        <dbReference type="EMBL" id="SYV93849.1"/>
    </source>
</evidence>
<name>A0A3B0PBA6_MYCGL</name>
<sequence>MLPDNFTYKTLNFNITNKTVFNGYRNLINLFLNNLKLVNDAIELRDNYIYSKVDSNLQFGFW</sequence>
<organism evidence="1 2">
    <name type="scientific">Mycoplasmoides gallisepticum</name>
    <name type="common">Mycoplasma gallisepticum</name>
    <dbReference type="NCBI Taxonomy" id="2096"/>
    <lineage>
        <taxon>Bacteria</taxon>
        <taxon>Bacillati</taxon>
        <taxon>Mycoplasmatota</taxon>
        <taxon>Mycoplasmoidales</taxon>
        <taxon>Mycoplasmoidaceae</taxon>
        <taxon>Mycoplasmoides</taxon>
    </lineage>
</organism>
<evidence type="ECO:0000313" key="2">
    <source>
        <dbReference type="Proteomes" id="UP000260136"/>
    </source>
</evidence>
<dbReference type="AlphaFoldDB" id="A0A3B0PBA6"/>
<dbReference type="Proteomes" id="UP000260136">
    <property type="component" value="Chromosome"/>
</dbReference>
<proteinExistence type="predicted"/>
<reference evidence="2" key="1">
    <citation type="submission" date="2018-06" db="EMBL/GenBank/DDBJ databases">
        <authorList>
            <consortium name="Pathogen Informatics"/>
        </authorList>
    </citation>
    <scope>NUCLEOTIDE SEQUENCE [LARGE SCALE GENOMIC DNA]</scope>
    <source>
        <strain evidence="2">NCTC10115</strain>
    </source>
</reference>